<sequence>MTDQGLAQISNVLVYSALLVYVGAVAAFVLDLARAGEAAGARAREQR</sequence>
<organism evidence="2">
    <name type="scientific">uncultured Quadrisphaera sp</name>
    <dbReference type="NCBI Taxonomy" id="904978"/>
    <lineage>
        <taxon>Bacteria</taxon>
        <taxon>Bacillati</taxon>
        <taxon>Actinomycetota</taxon>
        <taxon>Actinomycetes</taxon>
        <taxon>Kineosporiales</taxon>
        <taxon>Kineosporiaceae</taxon>
        <taxon>Quadrisphaera</taxon>
        <taxon>environmental samples</taxon>
    </lineage>
</organism>
<dbReference type="EMBL" id="CADCUY010000290">
    <property type="protein sequence ID" value="CAA9410758.1"/>
    <property type="molecule type" value="Genomic_DNA"/>
</dbReference>
<name>A0A6J4PEM8_9ACTN</name>
<proteinExistence type="predicted"/>
<evidence type="ECO:0000256" key="1">
    <source>
        <dbReference type="SAM" id="Phobius"/>
    </source>
</evidence>
<protein>
    <submittedName>
        <fullName evidence="2">Uncharacterized protein</fullName>
    </submittedName>
</protein>
<feature type="non-terminal residue" evidence="2">
    <location>
        <position position="47"/>
    </location>
</feature>
<feature type="transmembrane region" description="Helical" evidence="1">
    <location>
        <begin position="12"/>
        <end position="33"/>
    </location>
</feature>
<reference evidence="2" key="1">
    <citation type="submission" date="2020-02" db="EMBL/GenBank/DDBJ databases">
        <authorList>
            <person name="Meier V. D."/>
        </authorList>
    </citation>
    <scope>NUCLEOTIDE SEQUENCE</scope>
    <source>
        <strain evidence="2">AVDCRST_MAG35</strain>
    </source>
</reference>
<gene>
    <name evidence="2" type="ORF">AVDCRST_MAG35-1420</name>
</gene>
<dbReference type="AlphaFoldDB" id="A0A6J4PEM8"/>
<keyword evidence="1" id="KW-0472">Membrane</keyword>
<keyword evidence="1" id="KW-1133">Transmembrane helix</keyword>
<accession>A0A6J4PEM8</accession>
<keyword evidence="1" id="KW-0812">Transmembrane</keyword>
<evidence type="ECO:0000313" key="2">
    <source>
        <dbReference type="EMBL" id="CAA9410758.1"/>
    </source>
</evidence>